<dbReference type="EMBL" id="AP018203">
    <property type="protein sequence ID" value="BAY54674.1"/>
    <property type="molecule type" value="Genomic_DNA"/>
</dbReference>
<gene>
    <name evidence="1" type="ORF">NIES2135_14920</name>
</gene>
<keyword evidence="2" id="KW-1185">Reference proteome</keyword>
<evidence type="ECO:0000313" key="1">
    <source>
        <dbReference type="EMBL" id="BAY54674.1"/>
    </source>
</evidence>
<dbReference type="Gene3D" id="1.25.40.10">
    <property type="entry name" value="Tetratricopeptide repeat domain"/>
    <property type="match status" value="1"/>
</dbReference>
<dbReference type="InterPro" id="IPR011990">
    <property type="entry name" value="TPR-like_helical_dom_sf"/>
</dbReference>
<proteinExistence type="predicted"/>
<reference evidence="1 2" key="1">
    <citation type="submission" date="2017-06" db="EMBL/GenBank/DDBJ databases">
        <title>Genome sequencing of cyanobaciteial culture collection at National Institute for Environmental Studies (NIES).</title>
        <authorList>
            <person name="Hirose Y."/>
            <person name="Shimura Y."/>
            <person name="Fujisawa T."/>
            <person name="Nakamura Y."/>
            <person name="Kawachi M."/>
        </authorList>
    </citation>
    <scope>NUCLEOTIDE SEQUENCE [LARGE SCALE GENOMIC DNA]</scope>
    <source>
        <strain evidence="1 2">NIES-2135</strain>
    </source>
</reference>
<sequence length="649" mass="72244">MTKSVTIGFLSLYLVTSIGIPASAEQPACKDVDSINSIALPTHPIDRERTWATRQAEIAIEFLRANRPDRSSELNRQIQSRLKLSPADKAVLETIQNLEAGKNANSLLPFITNPSLYANSFSLQLQRLPLQTRKEWILAAVEQWSDRDPAFQIQTINWILDLADSYQQANNQTETLNLLKKARSHLDKAPARAWINVATAYRRAGQPEIARSLLASVPDRITASSQAQIDRGTRDWLDLGHQLARSGQVQQGLVYIAQAEHLFQRHKSRLNSQEFTRSLALAYAAAGQSSKGLQLVGTLRKYDASLGYFELAKQAAELGDEKFAQQSLSLIREAWNVRDSVSQVAEIFAKARKFEAARHIANSATYGLDKLQALAAIAHIASQANQSAVSQQIIQEISQIRSSDLPDNNIIQVIDALIEVGDRTLAQALLKSLNSNQNRFNLASKYIKIEDFATARRLLNAEYEVQKNQYNLTRLNINPFPTPVPRSVPRSPLEEFFSAAQYIPVTKDPPLRTKQTRKAPLKISPISPSQANRQSDRIAVLAAFANSYASARDFTTAYALMAEIPDANCTHKIRAWNHLLTEAMKAGRLALAVDALQNSDRLSKRANLKNSEFVRSNLIAIAKLYSQANQPQEALLLLESALVRLQDTL</sequence>
<dbReference type="SUPFAM" id="SSF48452">
    <property type="entry name" value="TPR-like"/>
    <property type="match status" value="1"/>
</dbReference>
<organism evidence="1 2">
    <name type="scientific">Leptolyngbya boryana NIES-2135</name>
    <dbReference type="NCBI Taxonomy" id="1973484"/>
    <lineage>
        <taxon>Bacteria</taxon>
        <taxon>Bacillati</taxon>
        <taxon>Cyanobacteriota</taxon>
        <taxon>Cyanophyceae</taxon>
        <taxon>Leptolyngbyales</taxon>
        <taxon>Leptolyngbyaceae</taxon>
        <taxon>Leptolyngbya group</taxon>
        <taxon>Leptolyngbya</taxon>
    </lineage>
</organism>
<name>A0A1Z4JCZ9_LEPBY</name>
<dbReference type="Proteomes" id="UP000217895">
    <property type="component" value="Chromosome"/>
</dbReference>
<evidence type="ECO:0000313" key="2">
    <source>
        <dbReference type="Proteomes" id="UP000217895"/>
    </source>
</evidence>
<dbReference type="AlphaFoldDB" id="A0A1Z4JCZ9"/>
<protein>
    <submittedName>
        <fullName evidence="1">Uncharacterized protein</fullName>
    </submittedName>
</protein>
<accession>A0A1Z4JCZ9</accession>